<protein>
    <submittedName>
        <fullName evidence="2">DnaJ family domain-containing protein</fullName>
    </submittedName>
</protein>
<comment type="caution">
    <text evidence="2">The sequence shown here is derived from an EMBL/GenBank/DDBJ whole genome shotgun (WGS) entry which is preliminary data.</text>
</comment>
<dbReference type="PANTHER" id="PTHR39158:SF1">
    <property type="entry name" value="DNAJ HOMOLOG SUBFAMILY C MEMBER 28"/>
    <property type="match status" value="1"/>
</dbReference>
<keyword evidence="3" id="KW-1185">Reference proteome</keyword>
<proteinExistence type="predicted"/>
<gene>
    <name evidence="2" type="ORF">ACFL27_05610</name>
</gene>
<sequence length="106" mass="12623">MTYFNRRAERLIREALARGDLENLPGKGKPIDLSEYFKTPEKWRIAYDILKSAGYIPEEMELKKEIENLKQKLQTSSDSEKDNLSRVLNETSMQYNMLMERYKKKK</sequence>
<organism evidence="2 3">
    <name type="scientific">candidate division CSSED10-310 bacterium</name>
    <dbReference type="NCBI Taxonomy" id="2855610"/>
    <lineage>
        <taxon>Bacteria</taxon>
        <taxon>Bacteria division CSSED10-310</taxon>
    </lineage>
</organism>
<evidence type="ECO:0000313" key="3">
    <source>
        <dbReference type="Proteomes" id="UP001594351"/>
    </source>
</evidence>
<accession>A0ABV6YTZ2</accession>
<evidence type="ECO:0000259" key="1">
    <source>
        <dbReference type="Pfam" id="PF09350"/>
    </source>
</evidence>
<dbReference type="Proteomes" id="UP001594351">
    <property type="component" value="Unassembled WGS sequence"/>
</dbReference>
<reference evidence="2 3" key="1">
    <citation type="submission" date="2024-09" db="EMBL/GenBank/DDBJ databases">
        <title>Laminarin stimulates single cell rates of sulfate reduction while oxygen inhibits transcriptomic activity in coastal marine sediment.</title>
        <authorList>
            <person name="Lindsay M."/>
            <person name="Orcutt B."/>
            <person name="Emerson D."/>
            <person name="Stepanauskas R."/>
            <person name="D'Angelo T."/>
        </authorList>
    </citation>
    <scope>NUCLEOTIDE SEQUENCE [LARGE SCALE GENOMIC DNA]</scope>
    <source>
        <strain evidence="2">SAG AM-311-K15</strain>
    </source>
</reference>
<feature type="domain" description="DnaJ homologue subfamily C member 28 conserved" evidence="1">
    <location>
        <begin position="8"/>
        <end position="73"/>
    </location>
</feature>
<dbReference type="EMBL" id="JBHPBY010000052">
    <property type="protein sequence ID" value="MFC1849669.1"/>
    <property type="molecule type" value="Genomic_DNA"/>
</dbReference>
<dbReference type="InterPro" id="IPR052573">
    <property type="entry name" value="DnaJ_C_subfamily_28"/>
</dbReference>
<dbReference type="Pfam" id="PF09350">
    <property type="entry name" value="DJC28_CD"/>
    <property type="match status" value="1"/>
</dbReference>
<evidence type="ECO:0000313" key="2">
    <source>
        <dbReference type="EMBL" id="MFC1849669.1"/>
    </source>
</evidence>
<name>A0ABV6YTZ2_UNCC1</name>
<dbReference type="InterPro" id="IPR018961">
    <property type="entry name" value="DnaJ_homolog_subfam-C_membr-28"/>
</dbReference>
<dbReference type="PANTHER" id="PTHR39158">
    <property type="entry name" value="OS08G0560600 PROTEIN"/>
    <property type="match status" value="1"/>
</dbReference>